<evidence type="ECO:0000256" key="2">
    <source>
        <dbReference type="ARBA" id="ARBA00008921"/>
    </source>
</evidence>
<protein>
    <submittedName>
        <fullName evidence="13">Interleukin-12 receptor subunit beta-2-like</fullName>
    </submittedName>
</protein>
<evidence type="ECO:0000256" key="1">
    <source>
        <dbReference type="ARBA" id="ARBA00004479"/>
    </source>
</evidence>
<dbReference type="OMA" id="MDCQDDQ"/>
<sequence>MSPHASQPVTRNGRVLVGASKVIFGFQTNTRYRMIAAYRSASVSEALRFFTAHMWILSVLLLVFQTNCFTSTGPPALSSPPECFMPCDEKSCISDIHCTWEDRGLDHLFPTNYILHWKTTDNNSRGNVTSSNSLKGVIQREDFINHEELSVWVEAENQHGSGNSKENVFNTADIIKPPPPKVTLTQQEPLEIEWLSFCDELQFSAGTCDVRYRIDTNPVWSKYESGFLQTYVLDNYLPGTVYAFQVRCACRIGLMSDWSAVHKIRSEGKAPVGELDVWMDCSTTTGLLDCILIWKELPLFLARGVIMAYEVVLFYSNGTSVLLNVFTPDPKGLLTCSEMQCYFNCSLKDISSVNVSALNAHGATVPSHLKMPILDSSGQEKDDQIINLMMTEQNLTVSWELPTQQPYNLKIYEEYVVQYKQVGTPPGVGFDWVKVNKSQKVVFFKGHFRNYTPYRVSLFTVSHGKNVHFLSSNIGYSLEGAPSKVQSLKVLSIADTQVTLFWESDPLYKQKGLVLYYQVGTDSINVYNVSTSPLSSNETFVLKSLRPGQEYQVWIRAVTKAGPGANNTATFKTIQLENDVSLLPSLTALFLLLVALLFFLWCYTSDKVGLWLSEKVPDPSNSQIFKHLKMNDASASIFIPILERHPSISVLEVVNRFSGDFKPNLEKSLADKSARHDEILHIDRHNEQKLACDRADQRCRREEYSKMVDSDEEGNNKVDSWSSSEEEEFTPGYEKHFMPTALDILEG</sequence>
<evidence type="ECO:0000256" key="6">
    <source>
        <dbReference type="ARBA" id="ARBA00022989"/>
    </source>
</evidence>
<feature type="region of interest" description="Disordered" evidence="10">
    <location>
        <begin position="705"/>
        <end position="733"/>
    </location>
</feature>
<dbReference type="Gene3D" id="2.60.40.10">
    <property type="entry name" value="Immunoglobulins"/>
    <property type="match status" value="4"/>
</dbReference>
<proteinExistence type="inferred from homology"/>
<dbReference type="GeneTree" id="ENSGT00940000155603"/>
<dbReference type="Proteomes" id="UP000265120">
    <property type="component" value="Chromosome 17"/>
</dbReference>
<dbReference type="PANTHER" id="PTHR48423:SF1">
    <property type="entry name" value="INTERLEUKIN-27 RECEPTOR SUBUNIT ALPHA"/>
    <property type="match status" value="1"/>
</dbReference>
<dbReference type="GO" id="GO:0005886">
    <property type="term" value="C:plasma membrane"/>
    <property type="evidence" value="ECO:0007669"/>
    <property type="project" value="UniProtKB-ARBA"/>
</dbReference>
<keyword evidence="3 11" id="KW-0812">Transmembrane</keyword>
<dbReference type="SMART" id="SM00060">
    <property type="entry name" value="FN3"/>
    <property type="match status" value="3"/>
</dbReference>
<dbReference type="InterPro" id="IPR036116">
    <property type="entry name" value="FN3_sf"/>
</dbReference>
<keyword evidence="5" id="KW-0677">Repeat</keyword>
<dbReference type="Ensembl" id="ENSCSET00000020479.1">
    <property type="protein sequence ID" value="ENSCSEP00000020230.1"/>
    <property type="gene ID" value="ENSCSEG00000012912.1"/>
</dbReference>
<dbReference type="InterPro" id="IPR052672">
    <property type="entry name" value="Type1_Cytokine_Rcpt_Type2"/>
</dbReference>
<dbReference type="InParanoid" id="A0A3P8W6P9"/>
<dbReference type="PANTHER" id="PTHR48423">
    <property type="entry name" value="INTERLEUKIN-27 RECEPTOR SUBUNIT ALPHA"/>
    <property type="match status" value="1"/>
</dbReference>
<keyword evidence="4" id="KW-0732">Signal</keyword>
<keyword evidence="14" id="KW-1185">Reference proteome</keyword>
<keyword evidence="9" id="KW-0325">Glycoprotein</keyword>
<keyword evidence="6 11" id="KW-1133">Transmembrane helix</keyword>
<evidence type="ECO:0000256" key="4">
    <source>
        <dbReference type="ARBA" id="ARBA00022729"/>
    </source>
</evidence>
<dbReference type="Pfam" id="PF00041">
    <property type="entry name" value="fn3"/>
    <property type="match status" value="1"/>
</dbReference>
<reference evidence="13" key="3">
    <citation type="submission" date="2025-09" db="UniProtKB">
        <authorList>
            <consortium name="Ensembl"/>
        </authorList>
    </citation>
    <scope>IDENTIFICATION</scope>
</reference>
<comment type="subcellular location">
    <subcellularLocation>
        <location evidence="1">Membrane</location>
        <topology evidence="1">Single-pass type I membrane protein</topology>
    </subcellularLocation>
</comment>
<dbReference type="PROSITE" id="PS50853">
    <property type="entry name" value="FN3"/>
    <property type="match status" value="2"/>
</dbReference>
<feature type="domain" description="Fibronectin type-III" evidence="12">
    <location>
        <begin position="481"/>
        <end position="579"/>
    </location>
</feature>
<evidence type="ECO:0000256" key="5">
    <source>
        <dbReference type="ARBA" id="ARBA00022737"/>
    </source>
</evidence>
<evidence type="ECO:0000256" key="10">
    <source>
        <dbReference type="SAM" id="MobiDB-lite"/>
    </source>
</evidence>
<accession>A0A3P8W6P9</accession>
<keyword evidence="7 11" id="KW-0472">Membrane</keyword>
<dbReference type="InterPro" id="IPR013783">
    <property type="entry name" value="Ig-like_fold"/>
</dbReference>
<evidence type="ECO:0000256" key="3">
    <source>
        <dbReference type="ARBA" id="ARBA00022692"/>
    </source>
</evidence>
<evidence type="ECO:0000313" key="13">
    <source>
        <dbReference type="Ensembl" id="ENSCSEP00000020230.1"/>
    </source>
</evidence>
<evidence type="ECO:0000313" key="14">
    <source>
        <dbReference type="Proteomes" id="UP000265120"/>
    </source>
</evidence>
<dbReference type="SUPFAM" id="SSF49265">
    <property type="entry name" value="Fibronectin type III"/>
    <property type="match status" value="3"/>
</dbReference>
<feature type="domain" description="Fibronectin type-III" evidence="12">
    <location>
        <begin position="176"/>
        <end position="269"/>
    </location>
</feature>
<reference evidence="13 14" key="1">
    <citation type="journal article" date="2014" name="Nat. Genet.">
        <title>Whole-genome sequence of a flatfish provides insights into ZW sex chromosome evolution and adaptation to a benthic lifestyle.</title>
        <authorList>
            <person name="Chen S."/>
            <person name="Zhang G."/>
            <person name="Shao C."/>
            <person name="Huang Q."/>
            <person name="Liu G."/>
            <person name="Zhang P."/>
            <person name="Song W."/>
            <person name="An N."/>
            <person name="Chalopin D."/>
            <person name="Volff J.N."/>
            <person name="Hong Y."/>
            <person name="Li Q."/>
            <person name="Sha Z."/>
            <person name="Zhou H."/>
            <person name="Xie M."/>
            <person name="Yu Q."/>
            <person name="Liu Y."/>
            <person name="Xiang H."/>
            <person name="Wang N."/>
            <person name="Wu K."/>
            <person name="Yang C."/>
            <person name="Zhou Q."/>
            <person name="Liao X."/>
            <person name="Yang L."/>
            <person name="Hu Q."/>
            <person name="Zhang J."/>
            <person name="Meng L."/>
            <person name="Jin L."/>
            <person name="Tian Y."/>
            <person name="Lian J."/>
            <person name="Yang J."/>
            <person name="Miao G."/>
            <person name="Liu S."/>
            <person name="Liang Z."/>
            <person name="Yan F."/>
            <person name="Li Y."/>
            <person name="Sun B."/>
            <person name="Zhang H."/>
            <person name="Zhang J."/>
            <person name="Zhu Y."/>
            <person name="Du M."/>
            <person name="Zhao Y."/>
            <person name="Schartl M."/>
            <person name="Tang Q."/>
            <person name="Wang J."/>
        </authorList>
    </citation>
    <scope>NUCLEOTIDE SEQUENCE</scope>
</reference>
<dbReference type="GeneID" id="103392921"/>
<organism evidence="13 14">
    <name type="scientific">Cynoglossus semilaevis</name>
    <name type="common">Tongue sole</name>
    <dbReference type="NCBI Taxonomy" id="244447"/>
    <lineage>
        <taxon>Eukaryota</taxon>
        <taxon>Metazoa</taxon>
        <taxon>Chordata</taxon>
        <taxon>Craniata</taxon>
        <taxon>Vertebrata</taxon>
        <taxon>Euteleostomi</taxon>
        <taxon>Actinopterygii</taxon>
        <taxon>Neopterygii</taxon>
        <taxon>Teleostei</taxon>
        <taxon>Neoteleostei</taxon>
        <taxon>Acanthomorphata</taxon>
        <taxon>Carangaria</taxon>
        <taxon>Pleuronectiformes</taxon>
        <taxon>Pleuronectoidei</taxon>
        <taxon>Cynoglossidae</taxon>
        <taxon>Cynoglossinae</taxon>
        <taxon>Cynoglossus</taxon>
    </lineage>
</organism>
<dbReference type="CTD" id="110437721"/>
<keyword evidence="8" id="KW-0675">Receptor</keyword>
<dbReference type="STRING" id="244447.ENSCSEP00000020230"/>
<dbReference type="CDD" id="cd00063">
    <property type="entry name" value="FN3"/>
    <property type="match status" value="1"/>
</dbReference>
<dbReference type="InterPro" id="IPR003961">
    <property type="entry name" value="FN3_dom"/>
</dbReference>
<feature type="transmembrane region" description="Helical" evidence="11">
    <location>
        <begin position="582"/>
        <end position="603"/>
    </location>
</feature>
<evidence type="ECO:0000256" key="7">
    <source>
        <dbReference type="ARBA" id="ARBA00023136"/>
    </source>
</evidence>
<evidence type="ECO:0000256" key="8">
    <source>
        <dbReference type="ARBA" id="ARBA00023170"/>
    </source>
</evidence>
<name>A0A3P8W6P9_CYNSE</name>
<evidence type="ECO:0000259" key="12">
    <source>
        <dbReference type="PROSITE" id="PS50853"/>
    </source>
</evidence>
<dbReference type="AlphaFoldDB" id="A0A3P8W6P9"/>
<reference evidence="13" key="2">
    <citation type="submission" date="2025-08" db="UniProtKB">
        <authorList>
            <consortium name="Ensembl"/>
        </authorList>
    </citation>
    <scope>IDENTIFICATION</scope>
</reference>
<dbReference type="RefSeq" id="XP_016896324.2">
    <property type="nucleotide sequence ID" value="XM_017040835.2"/>
</dbReference>
<comment type="similarity">
    <text evidence="2">Belongs to the type I cytokine receptor family. Type 2 subfamily.</text>
</comment>
<evidence type="ECO:0000256" key="9">
    <source>
        <dbReference type="ARBA" id="ARBA00023180"/>
    </source>
</evidence>
<evidence type="ECO:0000256" key="11">
    <source>
        <dbReference type="SAM" id="Phobius"/>
    </source>
</evidence>